<dbReference type="PANTHER" id="PTHR33640:SF32">
    <property type="entry name" value="PROTEIN, PUTATIVE-RELATED"/>
    <property type="match status" value="1"/>
</dbReference>
<sequence>MDSFSFNNLQAGRANAILKHDKLRRVTSLLRIIEVCVLVVLVSRFSMKLPGSVRNTSEYLREFSLFMNSPRFVFLIGNAIIITLFAQYGQFSAQGSAENVVQTEPDLYQEFLQKSTTKYREKQSIRTEEDIENRIINGEIEKSPENNENFSSIGESGYTMINGEINKFLENNEICESTVETGYGMKNQRIRTEDGVESQRINGEIENYPENKEIFPRTVETGYIIKSGKFDEGKIKWSEKQRTKTEEANFGLKVKKDYRRCETEVLSKPHHVLRRCETENGRKSIEASPAEDEMSNEEFRRIVEAFIAKEQRIRREEASLLV</sequence>
<dbReference type="AlphaFoldDB" id="I3SKT7"/>
<dbReference type="EMBL" id="BT141085">
    <property type="protein sequence ID" value="AFK40879.1"/>
    <property type="molecule type" value="mRNA"/>
</dbReference>
<proteinExistence type="evidence at transcript level"/>
<accession>I3SKT7</accession>
<dbReference type="PANTHER" id="PTHR33640">
    <property type="entry name" value="TRANSMEMBRANE PROTEIN"/>
    <property type="match status" value="1"/>
</dbReference>
<evidence type="ECO:0000313" key="1">
    <source>
        <dbReference type="EMBL" id="AFK40879.1"/>
    </source>
</evidence>
<evidence type="ECO:0008006" key="2">
    <source>
        <dbReference type="Google" id="ProtNLM"/>
    </source>
</evidence>
<protein>
    <recommendedName>
        <fullName evidence="2">DUF4408 domain-containing protein</fullName>
    </recommendedName>
</protein>
<reference evidence="1" key="1">
    <citation type="submission" date="2012-05" db="EMBL/GenBank/DDBJ databases">
        <authorList>
            <person name="Krishnakumar V."/>
            <person name="Cheung F."/>
            <person name="Xiao Y."/>
            <person name="Chan A."/>
            <person name="Moskal W.A."/>
            <person name="Town C.D."/>
        </authorList>
    </citation>
    <scope>NUCLEOTIDE SEQUENCE</scope>
</reference>
<name>I3SKT7_LOTJA</name>
<organism evidence="1">
    <name type="scientific">Lotus japonicus</name>
    <name type="common">Lotus corniculatus var. japonicus</name>
    <dbReference type="NCBI Taxonomy" id="34305"/>
    <lineage>
        <taxon>Eukaryota</taxon>
        <taxon>Viridiplantae</taxon>
        <taxon>Streptophyta</taxon>
        <taxon>Embryophyta</taxon>
        <taxon>Tracheophyta</taxon>
        <taxon>Spermatophyta</taxon>
        <taxon>Magnoliopsida</taxon>
        <taxon>eudicotyledons</taxon>
        <taxon>Gunneridae</taxon>
        <taxon>Pentapetalae</taxon>
        <taxon>rosids</taxon>
        <taxon>fabids</taxon>
        <taxon>Fabales</taxon>
        <taxon>Fabaceae</taxon>
        <taxon>Papilionoideae</taxon>
        <taxon>50 kb inversion clade</taxon>
        <taxon>NPAAA clade</taxon>
        <taxon>Hologalegina</taxon>
        <taxon>robinioid clade</taxon>
        <taxon>Loteae</taxon>
        <taxon>Lotus</taxon>
    </lineage>
</organism>